<keyword evidence="2" id="KW-0472">Membrane</keyword>
<evidence type="ECO:0000313" key="4">
    <source>
        <dbReference type="Proteomes" id="UP001264519"/>
    </source>
</evidence>
<protein>
    <recommendedName>
        <fullName evidence="5">DUF1515 domain-containing protein</fullName>
    </recommendedName>
</protein>
<accession>A0ABU1G4R6</accession>
<keyword evidence="2" id="KW-1133">Transmembrane helix</keyword>
<evidence type="ECO:0000256" key="2">
    <source>
        <dbReference type="SAM" id="Phobius"/>
    </source>
</evidence>
<comment type="caution">
    <text evidence="3">The sequence shown here is derived from an EMBL/GenBank/DDBJ whole genome shotgun (WGS) entry which is preliminary data.</text>
</comment>
<keyword evidence="1" id="KW-0175">Coiled coil</keyword>
<dbReference type="RefSeq" id="WP_309653518.1">
    <property type="nucleotide sequence ID" value="NZ_JARWAK010000013.1"/>
</dbReference>
<reference evidence="3 4" key="1">
    <citation type="submission" date="2023-04" db="EMBL/GenBank/DDBJ databases">
        <title>A long-awaited taxogenomic arrangement of the family Halomonadaceae.</title>
        <authorList>
            <person name="De La Haba R."/>
            <person name="Chuvochina M."/>
            <person name="Wittouck S."/>
            <person name="Arahal D.R."/>
            <person name="Sanchez-Porro C."/>
            <person name="Hugenholtz P."/>
            <person name="Ventosa A."/>
        </authorList>
    </citation>
    <scope>NUCLEOTIDE SEQUENCE [LARGE SCALE GENOMIC DNA]</scope>
    <source>
        <strain evidence="3 4">DSM 23530</strain>
    </source>
</reference>
<sequence>MSQVPSNQTQLDRIEAGVAELNKQVAQMQERQNSQGAKIEAHETHLTDHSQRLREVETRHAVAEAMGKQGHKRLMGRWSAAGAVLMLLLGAFLSIVGKVLADLITTGGH</sequence>
<dbReference type="Gene3D" id="1.20.5.340">
    <property type="match status" value="1"/>
</dbReference>
<evidence type="ECO:0008006" key="5">
    <source>
        <dbReference type="Google" id="ProtNLM"/>
    </source>
</evidence>
<feature type="transmembrane region" description="Helical" evidence="2">
    <location>
        <begin position="78"/>
        <end position="101"/>
    </location>
</feature>
<feature type="coiled-coil region" evidence="1">
    <location>
        <begin position="11"/>
        <end position="59"/>
    </location>
</feature>
<gene>
    <name evidence="3" type="ORF">QC818_14185</name>
</gene>
<evidence type="ECO:0000313" key="3">
    <source>
        <dbReference type="EMBL" id="MDR5867937.1"/>
    </source>
</evidence>
<keyword evidence="4" id="KW-1185">Reference proteome</keyword>
<name>A0ABU1G4R6_9GAMM</name>
<dbReference type="EMBL" id="JARWAK010000013">
    <property type="protein sequence ID" value="MDR5867937.1"/>
    <property type="molecule type" value="Genomic_DNA"/>
</dbReference>
<evidence type="ECO:0000256" key="1">
    <source>
        <dbReference type="SAM" id="Coils"/>
    </source>
</evidence>
<organism evidence="3 4">
    <name type="scientific">Halomonas koreensis</name>
    <dbReference type="NCBI Taxonomy" id="245385"/>
    <lineage>
        <taxon>Bacteria</taxon>
        <taxon>Pseudomonadati</taxon>
        <taxon>Pseudomonadota</taxon>
        <taxon>Gammaproteobacteria</taxon>
        <taxon>Oceanospirillales</taxon>
        <taxon>Halomonadaceae</taxon>
        <taxon>Halomonas</taxon>
    </lineage>
</organism>
<proteinExistence type="predicted"/>
<keyword evidence="2" id="KW-0812">Transmembrane</keyword>
<dbReference type="Proteomes" id="UP001264519">
    <property type="component" value="Unassembled WGS sequence"/>
</dbReference>